<evidence type="ECO:0000256" key="1">
    <source>
        <dbReference type="SAM" id="MobiDB-lite"/>
    </source>
</evidence>
<evidence type="ECO:0000313" key="2">
    <source>
        <dbReference type="EMBL" id="CAD1547091.1"/>
    </source>
</evidence>
<accession>A0A6V7J6G6</accession>
<reference evidence="2" key="1">
    <citation type="submission" date="2020-07" db="EMBL/GenBank/DDBJ databases">
        <authorList>
            <person name="Ferguson B K."/>
        </authorList>
    </citation>
    <scope>NUCLEOTIDE SEQUENCE</scope>
    <source>
        <strain evidence="2">L06</strain>
    </source>
</reference>
<sequence length="83" mass="9163">MPMENLFNKKLAASPMIEIISQLSSNTTNDNHHRVTTAMPTSMPPHPLLATTQGTIRRITKLHATTAAIKEKKTIENIIEITG</sequence>
<gene>
    <name evidence="2" type="ORF">BBRV_LOCUS43045</name>
</gene>
<proteinExistence type="predicted"/>
<dbReference type="EMBL" id="CADCXW020000014">
    <property type="protein sequence ID" value="CAD1547091.1"/>
    <property type="molecule type" value="Genomic_DNA"/>
</dbReference>
<organism evidence="2">
    <name type="scientific">Bracon brevicornis</name>
    <dbReference type="NCBI Taxonomy" id="1563983"/>
    <lineage>
        <taxon>Eukaryota</taxon>
        <taxon>Metazoa</taxon>
        <taxon>Ecdysozoa</taxon>
        <taxon>Arthropoda</taxon>
        <taxon>Hexapoda</taxon>
        <taxon>Insecta</taxon>
        <taxon>Pterygota</taxon>
        <taxon>Neoptera</taxon>
        <taxon>Endopterygota</taxon>
        <taxon>Hymenoptera</taxon>
        <taxon>Apocrita</taxon>
        <taxon>Ichneumonoidea</taxon>
        <taxon>Braconidae</taxon>
        <taxon>Braconinae</taxon>
        <taxon>Bracon</taxon>
    </lineage>
</organism>
<feature type="region of interest" description="Disordered" evidence="1">
    <location>
        <begin position="25"/>
        <end position="48"/>
    </location>
</feature>
<dbReference type="AlphaFoldDB" id="A0A6V7J6G6"/>
<protein>
    <submittedName>
        <fullName evidence="2">Uncharacterized protein</fullName>
    </submittedName>
</protein>
<name>A0A6V7J6G6_9HYME</name>